<evidence type="ECO:0000256" key="1">
    <source>
        <dbReference type="HAMAP-Rule" id="MF_00122"/>
    </source>
</evidence>
<keyword evidence="3" id="KW-1185">Reference proteome</keyword>
<comment type="catalytic activity">
    <reaction evidence="1">
        <text>L-aspartyl-tRNA(Asn) + L-glutamine + ATP + H2O = L-asparaginyl-tRNA(Asn) + L-glutamate + ADP + phosphate + 2 H(+)</text>
        <dbReference type="Rhea" id="RHEA:14513"/>
        <dbReference type="Rhea" id="RHEA-COMP:9674"/>
        <dbReference type="Rhea" id="RHEA-COMP:9677"/>
        <dbReference type="ChEBI" id="CHEBI:15377"/>
        <dbReference type="ChEBI" id="CHEBI:15378"/>
        <dbReference type="ChEBI" id="CHEBI:29985"/>
        <dbReference type="ChEBI" id="CHEBI:30616"/>
        <dbReference type="ChEBI" id="CHEBI:43474"/>
        <dbReference type="ChEBI" id="CHEBI:58359"/>
        <dbReference type="ChEBI" id="CHEBI:78515"/>
        <dbReference type="ChEBI" id="CHEBI:78516"/>
        <dbReference type="ChEBI" id="CHEBI:456216"/>
    </reaction>
</comment>
<gene>
    <name evidence="1 2" type="primary">gatC</name>
    <name evidence="2" type="ORF">O3P16_11590</name>
</gene>
<dbReference type="InterPro" id="IPR036113">
    <property type="entry name" value="Asp/Glu-ADT_sf_sub_c"/>
</dbReference>
<dbReference type="EMBL" id="JAQGEF010000013">
    <property type="protein sequence ID" value="MDA3615453.1"/>
    <property type="molecule type" value="Genomic_DNA"/>
</dbReference>
<comment type="similarity">
    <text evidence="1">Belongs to the GatC family.</text>
</comment>
<comment type="catalytic activity">
    <reaction evidence="1">
        <text>L-glutamyl-tRNA(Gln) + L-glutamine + ATP + H2O = L-glutaminyl-tRNA(Gln) + L-glutamate + ADP + phosphate + H(+)</text>
        <dbReference type="Rhea" id="RHEA:17521"/>
        <dbReference type="Rhea" id="RHEA-COMP:9681"/>
        <dbReference type="Rhea" id="RHEA-COMP:9684"/>
        <dbReference type="ChEBI" id="CHEBI:15377"/>
        <dbReference type="ChEBI" id="CHEBI:15378"/>
        <dbReference type="ChEBI" id="CHEBI:29985"/>
        <dbReference type="ChEBI" id="CHEBI:30616"/>
        <dbReference type="ChEBI" id="CHEBI:43474"/>
        <dbReference type="ChEBI" id="CHEBI:58359"/>
        <dbReference type="ChEBI" id="CHEBI:78520"/>
        <dbReference type="ChEBI" id="CHEBI:78521"/>
        <dbReference type="ChEBI" id="CHEBI:456216"/>
    </reaction>
</comment>
<sequence length="96" mass="10966">MEVNTGLIDHLAHLSRLNFTETEKETMRGDLEKMIGFVDKLNEIDTTDVKPLRHMSEAMNVYREDVLQGSVSTEEALQNAALKSEEFFKVPKVINK</sequence>
<organism evidence="2 3">
    <name type="scientific">Polluticaenibacter yanchengensis</name>
    <dbReference type="NCBI Taxonomy" id="3014562"/>
    <lineage>
        <taxon>Bacteria</taxon>
        <taxon>Pseudomonadati</taxon>
        <taxon>Bacteroidota</taxon>
        <taxon>Chitinophagia</taxon>
        <taxon>Chitinophagales</taxon>
        <taxon>Chitinophagaceae</taxon>
        <taxon>Polluticaenibacter</taxon>
    </lineage>
</organism>
<comment type="caution">
    <text evidence="2">The sequence shown here is derived from an EMBL/GenBank/DDBJ whole genome shotgun (WGS) entry which is preliminary data.</text>
</comment>
<dbReference type="PANTHER" id="PTHR15004">
    <property type="entry name" value="GLUTAMYL-TRNA(GLN) AMIDOTRANSFERASE SUBUNIT C, MITOCHONDRIAL"/>
    <property type="match status" value="1"/>
</dbReference>
<keyword evidence="1" id="KW-0067">ATP-binding</keyword>
<protein>
    <recommendedName>
        <fullName evidence="1">Aspartyl/glutamyl-tRNA(Asn/Gln) amidotransferase subunit C</fullName>
        <shortName evidence="1">Asp/Glu-ADT subunit C</shortName>
        <ecNumber evidence="1">6.3.5.-</ecNumber>
    </recommendedName>
</protein>
<comment type="subunit">
    <text evidence="1">Heterotrimer of A, B and C subunits.</text>
</comment>
<keyword evidence="1" id="KW-0547">Nucleotide-binding</keyword>
<dbReference type="Gene3D" id="1.10.20.60">
    <property type="entry name" value="Glu-tRNAGln amidotransferase C subunit, N-terminal domain"/>
    <property type="match status" value="1"/>
</dbReference>
<dbReference type="HAMAP" id="MF_00122">
    <property type="entry name" value="GatC"/>
    <property type="match status" value="1"/>
</dbReference>
<dbReference type="InterPro" id="IPR003837">
    <property type="entry name" value="GatC"/>
</dbReference>
<name>A0ABT4UKT4_9BACT</name>
<proteinExistence type="inferred from homology"/>
<dbReference type="EC" id="6.3.5.-" evidence="1"/>
<accession>A0ABT4UKT4</accession>
<comment type="function">
    <text evidence="1">Allows the formation of correctly charged Asn-tRNA(Asn) or Gln-tRNA(Gln) through the transamidation of misacylated Asp-tRNA(Asn) or Glu-tRNA(Gln) in organisms which lack either or both of asparaginyl-tRNA or glutaminyl-tRNA synthetases. The reaction takes place in the presence of glutamine and ATP through an activated phospho-Asp-tRNA(Asn) or phospho-Glu-tRNA(Gln).</text>
</comment>
<dbReference type="Pfam" id="PF02686">
    <property type="entry name" value="GatC"/>
    <property type="match status" value="1"/>
</dbReference>
<keyword evidence="1" id="KW-0436">Ligase</keyword>
<dbReference type="NCBIfam" id="TIGR00135">
    <property type="entry name" value="gatC"/>
    <property type="match status" value="1"/>
</dbReference>
<dbReference type="Proteomes" id="UP001210231">
    <property type="component" value="Unassembled WGS sequence"/>
</dbReference>
<reference evidence="2 3" key="1">
    <citation type="submission" date="2022-12" db="EMBL/GenBank/DDBJ databases">
        <title>Chitinophagaceae gen. sp. nov., a new member of the family Chitinophagaceae, isolated from soil in a chemical factory.</title>
        <authorList>
            <person name="Ke Z."/>
        </authorList>
    </citation>
    <scope>NUCLEOTIDE SEQUENCE [LARGE SCALE GENOMIC DNA]</scope>
    <source>
        <strain evidence="2 3">LY-5</strain>
    </source>
</reference>
<evidence type="ECO:0000313" key="3">
    <source>
        <dbReference type="Proteomes" id="UP001210231"/>
    </source>
</evidence>
<dbReference type="RefSeq" id="WP_407031779.1">
    <property type="nucleotide sequence ID" value="NZ_JAQGEF010000013.1"/>
</dbReference>
<dbReference type="PANTHER" id="PTHR15004:SF0">
    <property type="entry name" value="GLUTAMYL-TRNA(GLN) AMIDOTRANSFERASE SUBUNIT C, MITOCHONDRIAL"/>
    <property type="match status" value="1"/>
</dbReference>
<evidence type="ECO:0000313" key="2">
    <source>
        <dbReference type="EMBL" id="MDA3615453.1"/>
    </source>
</evidence>
<dbReference type="SUPFAM" id="SSF141000">
    <property type="entry name" value="Glu-tRNAGln amidotransferase C subunit"/>
    <property type="match status" value="1"/>
</dbReference>
<keyword evidence="1" id="KW-0648">Protein biosynthesis</keyword>